<dbReference type="PRINTS" id="PR01576">
    <property type="entry name" value="PDEFORMYLASE"/>
</dbReference>
<dbReference type="InterPro" id="IPR023635">
    <property type="entry name" value="Peptide_deformylase"/>
</dbReference>
<dbReference type="CDD" id="cd00487">
    <property type="entry name" value="Pep_deformylase"/>
    <property type="match status" value="1"/>
</dbReference>
<dbReference type="InterPro" id="IPR036821">
    <property type="entry name" value="Peptide_deformylase_sf"/>
</dbReference>
<comment type="caution">
    <text evidence="2">The sequence shown here is derived from an EMBL/GenBank/DDBJ whole genome shotgun (WGS) entry which is preliminary data.</text>
</comment>
<dbReference type="Pfam" id="PF01327">
    <property type="entry name" value="Pep_deformylase"/>
    <property type="match status" value="1"/>
</dbReference>
<reference evidence="2" key="1">
    <citation type="submission" date="2019-08" db="EMBL/GenBank/DDBJ databases">
        <authorList>
            <person name="Kucharzyk K."/>
            <person name="Murdoch R.W."/>
            <person name="Higgins S."/>
            <person name="Loffler F."/>
        </authorList>
    </citation>
    <scope>NUCLEOTIDE SEQUENCE</scope>
</reference>
<dbReference type="EMBL" id="VSSQ01008995">
    <property type="protein sequence ID" value="MPM40424.1"/>
    <property type="molecule type" value="Genomic_DNA"/>
</dbReference>
<keyword evidence="2" id="KW-0378">Hydrolase</keyword>
<dbReference type="AlphaFoldDB" id="A0A644ZS39"/>
<name>A0A644ZS39_9ZZZZ</name>
<dbReference type="PANTHER" id="PTHR10458:SF22">
    <property type="entry name" value="PEPTIDE DEFORMYLASE"/>
    <property type="match status" value="1"/>
</dbReference>
<dbReference type="GO" id="GO:0042586">
    <property type="term" value="F:peptide deformylase activity"/>
    <property type="evidence" value="ECO:0007669"/>
    <property type="project" value="UniProtKB-EC"/>
</dbReference>
<dbReference type="EC" id="3.5.1.88" evidence="2"/>
<dbReference type="PIRSF" id="PIRSF004749">
    <property type="entry name" value="Pep_def"/>
    <property type="match status" value="1"/>
</dbReference>
<accession>A0A644ZS39</accession>
<comment type="similarity">
    <text evidence="1">Belongs to the polypeptide deformylase family.</text>
</comment>
<dbReference type="NCBIfam" id="TIGR00079">
    <property type="entry name" value="pept_deformyl"/>
    <property type="match status" value="1"/>
</dbReference>
<sequence>MALRTIRTDDDPSLYKICRPVERFDARLAELIDDLFETMDTAEGAGLAAPQVGVLRRVVVIDAGEGRVELVNPRIIEKEGLQRGYEGCLSFPGKSGYVERADHVIVEGFDRNGKKHTYDTTGFFARAVQHELDHLDGVVYLTLITDPPEDFLKEQEEAEEE</sequence>
<dbReference type="NCBIfam" id="NF001159">
    <property type="entry name" value="PRK00150.1-3"/>
    <property type="match status" value="1"/>
</dbReference>
<dbReference type="HAMAP" id="MF_00163">
    <property type="entry name" value="Pep_deformylase"/>
    <property type="match status" value="1"/>
</dbReference>
<gene>
    <name evidence="2" type="primary">def1_10</name>
    <name evidence="2" type="ORF">SDC9_87065</name>
</gene>
<protein>
    <submittedName>
        <fullName evidence="2">Peptide deformylase 1</fullName>
        <ecNumber evidence="2">3.5.1.88</ecNumber>
    </submittedName>
</protein>
<dbReference type="SUPFAM" id="SSF56420">
    <property type="entry name" value="Peptide deformylase"/>
    <property type="match status" value="1"/>
</dbReference>
<dbReference type="Gene3D" id="3.90.45.10">
    <property type="entry name" value="Peptide deformylase"/>
    <property type="match status" value="1"/>
</dbReference>
<organism evidence="2">
    <name type="scientific">bioreactor metagenome</name>
    <dbReference type="NCBI Taxonomy" id="1076179"/>
    <lineage>
        <taxon>unclassified sequences</taxon>
        <taxon>metagenomes</taxon>
        <taxon>ecological metagenomes</taxon>
    </lineage>
</organism>
<proteinExistence type="inferred from homology"/>
<evidence type="ECO:0000256" key="1">
    <source>
        <dbReference type="ARBA" id="ARBA00010759"/>
    </source>
</evidence>
<evidence type="ECO:0000313" key="2">
    <source>
        <dbReference type="EMBL" id="MPM40424.1"/>
    </source>
</evidence>
<dbReference type="PANTHER" id="PTHR10458">
    <property type="entry name" value="PEPTIDE DEFORMYLASE"/>
    <property type="match status" value="1"/>
</dbReference>